<name>A0AAT9HPV3_9ACTN</name>
<evidence type="ECO:0000313" key="1">
    <source>
        <dbReference type="EMBL" id="BFO19631.1"/>
    </source>
</evidence>
<reference evidence="1" key="1">
    <citation type="submission" date="2024-06" db="EMBL/GenBank/DDBJ databases">
        <authorList>
            <consortium name="consrtm"/>
            <person name="Uemura M."/>
            <person name="Terahara T."/>
        </authorList>
    </citation>
    <scope>NUCLEOTIDE SEQUENCE</scope>
    <source>
        <strain evidence="1">KM77-8</strain>
    </source>
</reference>
<gene>
    <name evidence="1" type="ORF">SHKM778_60190</name>
</gene>
<reference evidence="1" key="2">
    <citation type="submission" date="2024-07" db="EMBL/GenBank/DDBJ databases">
        <title>Streptomyces haneummycinica sp. nov., a new antibiotic-producing actinobacterium isolated from marine sediment.</title>
        <authorList>
            <person name="Uemura M."/>
            <person name="Hamada M."/>
            <person name="Hirano S."/>
            <person name="Kobayashi K."/>
            <person name="Ohshiro T."/>
            <person name="Kobayashi T."/>
            <person name="Terahara T."/>
        </authorList>
    </citation>
    <scope>NUCLEOTIDE SEQUENCE</scope>
    <source>
        <strain evidence="1">KM77-8</strain>
    </source>
</reference>
<dbReference type="EMBL" id="AP035768">
    <property type="protein sequence ID" value="BFO19631.1"/>
    <property type="molecule type" value="Genomic_DNA"/>
</dbReference>
<evidence type="ECO:0008006" key="2">
    <source>
        <dbReference type="Google" id="ProtNLM"/>
    </source>
</evidence>
<proteinExistence type="predicted"/>
<accession>A0AAT9HPV3</accession>
<protein>
    <recommendedName>
        <fullName evidence="2">NYN domain-containing protein</fullName>
    </recommendedName>
</protein>
<sequence>MATPLPLMVYLDLNHWYALGDALAGNPQNPDHVTALKQFQGHVERER</sequence>
<organism evidence="1">
    <name type="scientific">Streptomyces haneummycinicus</name>
    <dbReference type="NCBI Taxonomy" id="3074435"/>
    <lineage>
        <taxon>Bacteria</taxon>
        <taxon>Bacillati</taxon>
        <taxon>Actinomycetota</taxon>
        <taxon>Actinomycetes</taxon>
        <taxon>Kitasatosporales</taxon>
        <taxon>Streptomycetaceae</taxon>
        <taxon>Streptomyces</taxon>
    </lineage>
</organism>
<dbReference type="AlphaFoldDB" id="A0AAT9HPV3"/>